<keyword evidence="2" id="KW-1003">Cell membrane</keyword>
<protein>
    <recommendedName>
        <fullName evidence="11">G-protein coupled receptors family 1 profile domain-containing protein</fullName>
    </recommendedName>
</protein>
<feature type="transmembrane region" description="Helical" evidence="10">
    <location>
        <begin position="153"/>
        <end position="175"/>
    </location>
</feature>
<evidence type="ECO:0000256" key="8">
    <source>
        <dbReference type="ARBA" id="ARBA00023180"/>
    </source>
</evidence>
<evidence type="ECO:0000256" key="10">
    <source>
        <dbReference type="SAM" id="Phobius"/>
    </source>
</evidence>
<evidence type="ECO:0000256" key="5">
    <source>
        <dbReference type="ARBA" id="ARBA00023040"/>
    </source>
</evidence>
<dbReference type="AlphaFoldDB" id="A0A3M6U3E7"/>
<gene>
    <name evidence="12" type="ORF">pdam_00002671</name>
</gene>
<dbReference type="PROSITE" id="PS50262">
    <property type="entry name" value="G_PROTEIN_RECEP_F1_2"/>
    <property type="match status" value="1"/>
</dbReference>
<dbReference type="GO" id="GO:0004930">
    <property type="term" value="F:G protein-coupled receptor activity"/>
    <property type="evidence" value="ECO:0007669"/>
    <property type="project" value="UniProtKB-KW"/>
</dbReference>
<dbReference type="OrthoDB" id="5963790at2759"/>
<dbReference type="PANTHER" id="PTHR24246">
    <property type="entry name" value="OLFACTORY RECEPTOR AND ADENOSINE RECEPTOR"/>
    <property type="match status" value="1"/>
</dbReference>
<keyword evidence="7" id="KW-0675">Receptor</keyword>
<comment type="subcellular location">
    <subcellularLocation>
        <location evidence="1">Cell membrane</location>
        <topology evidence="1">Multi-pass membrane protein</topology>
    </subcellularLocation>
</comment>
<comment type="caution">
    <text evidence="12">The sequence shown here is derived from an EMBL/GenBank/DDBJ whole genome shotgun (WGS) entry which is preliminary data.</text>
</comment>
<accession>A0A3M6U3E7</accession>
<sequence length="311" mass="35459">MYDIKLCDIPRTEVDDIVNLLETFIVDPSRCFRKPIVVYIAALALMDFLSGSVTGIGVIYNYILCALGKENSSSLEGTLFAAVFAGFTICTANMLALLLSCERLFAVAFPIDYRQKSTVRRGVIAVAAVVVYSLTFSLSNLAGSNWRSAPLRFHLTVTAPFLALIAVNIALVMVIRLHNRKTECLLEGSVRPSNYSGVESKRRQREKTLAVTTQLIVFCFVTSLLPYLIFKLMDLYLPEYREQDWFFAGVRFFLPFVYLNPAANPLIFNFRIAHFRRAFRLVFMSRFEPRDRHLRLKVIQFSSSERSRDIQ</sequence>
<dbReference type="Gene3D" id="1.20.1070.10">
    <property type="entry name" value="Rhodopsin 7-helix transmembrane proteins"/>
    <property type="match status" value="1"/>
</dbReference>
<feature type="domain" description="G-protein coupled receptors family 1 profile" evidence="11">
    <location>
        <begin position="18"/>
        <end position="268"/>
    </location>
</feature>
<dbReference type="InterPro" id="IPR017452">
    <property type="entry name" value="GPCR_Rhodpsn_7TM"/>
</dbReference>
<proteinExistence type="predicted"/>
<evidence type="ECO:0000313" key="12">
    <source>
        <dbReference type="EMBL" id="RMX48064.1"/>
    </source>
</evidence>
<dbReference type="SUPFAM" id="SSF81321">
    <property type="entry name" value="Family A G protein-coupled receptor-like"/>
    <property type="match status" value="1"/>
</dbReference>
<reference evidence="12 13" key="1">
    <citation type="journal article" date="2018" name="Sci. Rep.">
        <title>Comparative analysis of the Pocillopora damicornis genome highlights role of immune system in coral evolution.</title>
        <authorList>
            <person name="Cunning R."/>
            <person name="Bay R.A."/>
            <person name="Gillette P."/>
            <person name="Baker A.C."/>
            <person name="Traylor-Knowles N."/>
        </authorList>
    </citation>
    <scope>NUCLEOTIDE SEQUENCE [LARGE SCALE GENOMIC DNA]</scope>
    <source>
        <strain evidence="12">RSMAS</strain>
        <tissue evidence="12">Whole animal</tissue>
    </source>
</reference>
<dbReference type="Pfam" id="PF00001">
    <property type="entry name" value="7tm_1"/>
    <property type="match status" value="1"/>
</dbReference>
<dbReference type="SMART" id="SM01381">
    <property type="entry name" value="7TM_GPCR_Srsx"/>
    <property type="match status" value="1"/>
</dbReference>
<feature type="transmembrane region" description="Helical" evidence="10">
    <location>
        <begin position="80"/>
        <end position="101"/>
    </location>
</feature>
<evidence type="ECO:0000256" key="3">
    <source>
        <dbReference type="ARBA" id="ARBA00022692"/>
    </source>
</evidence>
<keyword evidence="4 10" id="KW-1133">Transmembrane helix</keyword>
<dbReference type="Proteomes" id="UP000275408">
    <property type="component" value="Unassembled WGS sequence"/>
</dbReference>
<feature type="transmembrane region" description="Helical" evidence="10">
    <location>
        <begin position="209"/>
        <end position="230"/>
    </location>
</feature>
<evidence type="ECO:0000256" key="6">
    <source>
        <dbReference type="ARBA" id="ARBA00023136"/>
    </source>
</evidence>
<keyword evidence="9" id="KW-0807">Transducer</keyword>
<evidence type="ECO:0000259" key="11">
    <source>
        <dbReference type="PROSITE" id="PS50262"/>
    </source>
</evidence>
<keyword evidence="5" id="KW-0297">G-protein coupled receptor</keyword>
<feature type="transmembrane region" description="Helical" evidence="10">
    <location>
        <begin position="122"/>
        <end position="141"/>
    </location>
</feature>
<keyword evidence="6 10" id="KW-0472">Membrane</keyword>
<evidence type="ECO:0000256" key="9">
    <source>
        <dbReference type="ARBA" id="ARBA00023224"/>
    </source>
</evidence>
<dbReference type="InterPro" id="IPR000276">
    <property type="entry name" value="GPCR_Rhodpsn"/>
</dbReference>
<evidence type="ECO:0000313" key="13">
    <source>
        <dbReference type="Proteomes" id="UP000275408"/>
    </source>
</evidence>
<feature type="transmembrane region" description="Helical" evidence="10">
    <location>
        <begin position="250"/>
        <end position="270"/>
    </location>
</feature>
<evidence type="ECO:0000256" key="1">
    <source>
        <dbReference type="ARBA" id="ARBA00004651"/>
    </source>
</evidence>
<feature type="transmembrane region" description="Helical" evidence="10">
    <location>
        <begin position="36"/>
        <end position="60"/>
    </location>
</feature>
<name>A0A3M6U3E7_POCDA</name>
<keyword evidence="8" id="KW-0325">Glycoprotein</keyword>
<keyword evidence="3 10" id="KW-0812">Transmembrane</keyword>
<dbReference type="EMBL" id="RCHS01002311">
    <property type="protein sequence ID" value="RMX48064.1"/>
    <property type="molecule type" value="Genomic_DNA"/>
</dbReference>
<dbReference type="PANTHER" id="PTHR24246:SF27">
    <property type="entry name" value="ADENOSINE RECEPTOR, ISOFORM A"/>
    <property type="match status" value="1"/>
</dbReference>
<dbReference type="CDD" id="cd00637">
    <property type="entry name" value="7tm_classA_rhodopsin-like"/>
    <property type="match status" value="1"/>
</dbReference>
<evidence type="ECO:0000256" key="2">
    <source>
        <dbReference type="ARBA" id="ARBA00022475"/>
    </source>
</evidence>
<organism evidence="12 13">
    <name type="scientific">Pocillopora damicornis</name>
    <name type="common">Cauliflower coral</name>
    <name type="synonym">Millepora damicornis</name>
    <dbReference type="NCBI Taxonomy" id="46731"/>
    <lineage>
        <taxon>Eukaryota</taxon>
        <taxon>Metazoa</taxon>
        <taxon>Cnidaria</taxon>
        <taxon>Anthozoa</taxon>
        <taxon>Hexacorallia</taxon>
        <taxon>Scleractinia</taxon>
        <taxon>Astrocoeniina</taxon>
        <taxon>Pocilloporidae</taxon>
        <taxon>Pocillopora</taxon>
    </lineage>
</organism>
<evidence type="ECO:0000256" key="4">
    <source>
        <dbReference type="ARBA" id="ARBA00022989"/>
    </source>
</evidence>
<dbReference type="GO" id="GO:0005886">
    <property type="term" value="C:plasma membrane"/>
    <property type="evidence" value="ECO:0007669"/>
    <property type="project" value="UniProtKB-SubCell"/>
</dbReference>
<evidence type="ECO:0000256" key="7">
    <source>
        <dbReference type="ARBA" id="ARBA00023170"/>
    </source>
</evidence>
<keyword evidence="13" id="KW-1185">Reference proteome</keyword>